<dbReference type="AlphaFoldDB" id="A0A136KJC9"/>
<reference evidence="1 2" key="1">
    <citation type="submission" date="2015-02" db="EMBL/GenBank/DDBJ databases">
        <title>Improved understanding of the partial-nitritation anammox process through 23 genomes representing the majority of the microbial community.</title>
        <authorList>
            <person name="Speth D.R."/>
            <person name="In T Zandt M."/>
            <person name="Guerrero Cruz S."/>
            <person name="Jetten M.S."/>
            <person name="Dutilh B.E."/>
        </authorList>
    </citation>
    <scope>NUCLEOTIDE SEQUENCE [LARGE SCALE GENOMIC DNA]</scope>
    <source>
        <strain evidence="1">OLB21</strain>
    </source>
</reference>
<comment type="caution">
    <text evidence="1">The sequence shown here is derived from an EMBL/GenBank/DDBJ whole genome shotgun (WGS) entry which is preliminary data.</text>
</comment>
<sequence>MTDKRYAFVASKHLSKHIDELRVKLGLETNAEVISMALSMLELSLGRNVEVKDRKGNMQVNKFADYQPTVEL</sequence>
<evidence type="ECO:0000313" key="2">
    <source>
        <dbReference type="Proteomes" id="UP000070449"/>
    </source>
</evidence>
<gene>
    <name evidence="1" type="ORF">UZ20_WS6002000472</name>
</gene>
<name>A0A136KJC9_9BACT</name>
<protein>
    <submittedName>
        <fullName evidence="1">Uncharacterized protein</fullName>
    </submittedName>
</protein>
<accession>A0A136KJC9</accession>
<dbReference type="Proteomes" id="UP000070449">
    <property type="component" value="Unassembled WGS sequence"/>
</dbReference>
<evidence type="ECO:0000313" key="1">
    <source>
        <dbReference type="EMBL" id="KXK09526.1"/>
    </source>
</evidence>
<proteinExistence type="predicted"/>
<dbReference type="EMBL" id="JYPD01000016">
    <property type="protein sequence ID" value="KXK09526.1"/>
    <property type="molecule type" value="Genomic_DNA"/>
</dbReference>
<dbReference type="STRING" id="1617427.UZ20_WS6002000472"/>
<organism evidence="1 2">
    <name type="scientific">candidate division WS6 bacterium OLB21</name>
    <dbReference type="NCBI Taxonomy" id="1617427"/>
    <lineage>
        <taxon>Bacteria</taxon>
        <taxon>Candidatus Dojkabacteria</taxon>
    </lineage>
</organism>